<dbReference type="EMBL" id="VLPL01000004">
    <property type="protein sequence ID" value="TSJ44801.1"/>
    <property type="molecule type" value="Genomic_DNA"/>
</dbReference>
<keyword evidence="1" id="KW-0812">Transmembrane</keyword>
<evidence type="ECO:0000256" key="1">
    <source>
        <dbReference type="SAM" id="Phobius"/>
    </source>
</evidence>
<keyword evidence="3" id="KW-1185">Reference proteome</keyword>
<comment type="caution">
    <text evidence="2">The sequence shown here is derived from an EMBL/GenBank/DDBJ whole genome shotgun (WGS) entry which is preliminary data.</text>
</comment>
<dbReference type="Proteomes" id="UP000316008">
    <property type="component" value="Unassembled WGS sequence"/>
</dbReference>
<evidence type="ECO:0000313" key="3">
    <source>
        <dbReference type="Proteomes" id="UP000316008"/>
    </source>
</evidence>
<gene>
    <name evidence="2" type="ORF">FO442_09380</name>
</gene>
<organism evidence="2 3">
    <name type="scientific">Fluviicola chungangensis</name>
    <dbReference type="NCBI Taxonomy" id="2597671"/>
    <lineage>
        <taxon>Bacteria</taxon>
        <taxon>Pseudomonadati</taxon>
        <taxon>Bacteroidota</taxon>
        <taxon>Flavobacteriia</taxon>
        <taxon>Flavobacteriales</taxon>
        <taxon>Crocinitomicaceae</taxon>
        <taxon>Fluviicola</taxon>
    </lineage>
</organism>
<dbReference type="AlphaFoldDB" id="A0A556MY04"/>
<proteinExistence type="predicted"/>
<evidence type="ECO:0008006" key="4">
    <source>
        <dbReference type="Google" id="ProtNLM"/>
    </source>
</evidence>
<feature type="transmembrane region" description="Helical" evidence="1">
    <location>
        <begin position="36"/>
        <end position="54"/>
    </location>
</feature>
<dbReference type="OrthoDB" id="9800887at2"/>
<evidence type="ECO:0000313" key="2">
    <source>
        <dbReference type="EMBL" id="TSJ44801.1"/>
    </source>
</evidence>
<accession>A0A556MY04</accession>
<keyword evidence="1" id="KW-1133">Transmembrane helix</keyword>
<dbReference type="RefSeq" id="WP_144332915.1">
    <property type="nucleotide sequence ID" value="NZ_VLPL01000004.1"/>
</dbReference>
<name>A0A556MY04_9FLAO</name>
<protein>
    <recommendedName>
        <fullName evidence="4">T9SS type A sorting domain-containing protein</fullName>
    </recommendedName>
</protein>
<sequence>MKKRTLLTLVGLSLLITLLILFRVNFVKGVRSWESKVLAIMIGLAAIAMLYIAYKSVIRRFSKGVLKKEEYALLFDLENKAQNGEIEFYFTIEQNKKVVFSILNDKMETIKVVLDKEFSSGGHIVRFDAKELNSGTYFYCLETNNQKTMKKMLVQHDNLAV</sequence>
<keyword evidence="1" id="KW-0472">Membrane</keyword>
<reference evidence="2 3" key="1">
    <citation type="submission" date="2019-07" db="EMBL/GenBank/DDBJ databases">
        <authorList>
            <person name="Huq M.A."/>
        </authorList>
    </citation>
    <scope>NUCLEOTIDE SEQUENCE [LARGE SCALE GENOMIC DNA]</scope>
    <source>
        <strain evidence="2 3">MAH-3</strain>
    </source>
</reference>